<protein>
    <submittedName>
        <fullName evidence="9">MFS transporter</fullName>
    </submittedName>
</protein>
<comment type="caution">
    <text evidence="9">The sequence shown here is derived from an EMBL/GenBank/DDBJ whole genome shotgun (WGS) entry which is preliminary data.</text>
</comment>
<evidence type="ECO:0000256" key="2">
    <source>
        <dbReference type="ARBA" id="ARBA00022448"/>
    </source>
</evidence>
<dbReference type="PANTHER" id="PTHR23513">
    <property type="entry name" value="INTEGRAL MEMBRANE EFFLUX PROTEIN-RELATED"/>
    <property type="match status" value="1"/>
</dbReference>
<feature type="transmembrane region" description="Helical" evidence="7">
    <location>
        <begin position="266"/>
        <end position="289"/>
    </location>
</feature>
<keyword evidence="2" id="KW-0813">Transport</keyword>
<feature type="domain" description="Major facilitator superfamily (MFS) profile" evidence="8">
    <location>
        <begin position="234"/>
        <end position="432"/>
    </location>
</feature>
<dbReference type="EMBL" id="JBHSPR010000037">
    <property type="protein sequence ID" value="MFC6021100.1"/>
    <property type="molecule type" value="Genomic_DNA"/>
</dbReference>
<dbReference type="InterPro" id="IPR020846">
    <property type="entry name" value="MFS_dom"/>
</dbReference>
<evidence type="ECO:0000256" key="1">
    <source>
        <dbReference type="ARBA" id="ARBA00004651"/>
    </source>
</evidence>
<feature type="transmembrane region" description="Helical" evidence="7">
    <location>
        <begin position="301"/>
        <end position="319"/>
    </location>
</feature>
<dbReference type="RefSeq" id="WP_377428922.1">
    <property type="nucleotide sequence ID" value="NZ_JBHSPR010000037.1"/>
</dbReference>
<dbReference type="CDD" id="cd06173">
    <property type="entry name" value="MFS_MefA_like"/>
    <property type="match status" value="1"/>
</dbReference>
<feature type="transmembrane region" description="Helical" evidence="7">
    <location>
        <begin position="122"/>
        <end position="147"/>
    </location>
</feature>
<feature type="transmembrane region" description="Helical" evidence="7">
    <location>
        <begin position="396"/>
        <end position="412"/>
    </location>
</feature>
<feature type="transmembrane region" description="Helical" evidence="7">
    <location>
        <begin position="65"/>
        <end position="85"/>
    </location>
</feature>
<evidence type="ECO:0000313" key="9">
    <source>
        <dbReference type="EMBL" id="MFC6021100.1"/>
    </source>
</evidence>
<evidence type="ECO:0000259" key="8">
    <source>
        <dbReference type="PROSITE" id="PS50850"/>
    </source>
</evidence>
<dbReference type="InterPro" id="IPR036259">
    <property type="entry name" value="MFS_trans_sf"/>
</dbReference>
<dbReference type="Proteomes" id="UP001596203">
    <property type="component" value="Unassembled WGS sequence"/>
</dbReference>
<name>A0ABW1KH66_9ACTN</name>
<keyword evidence="3" id="KW-1003">Cell membrane</keyword>
<evidence type="ECO:0000256" key="7">
    <source>
        <dbReference type="SAM" id="Phobius"/>
    </source>
</evidence>
<feature type="transmembrane region" description="Helical" evidence="7">
    <location>
        <begin position="39"/>
        <end position="59"/>
    </location>
</feature>
<reference evidence="10" key="1">
    <citation type="journal article" date="2019" name="Int. J. Syst. Evol. Microbiol.">
        <title>The Global Catalogue of Microorganisms (GCM) 10K type strain sequencing project: providing services to taxonomists for standard genome sequencing and annotation.</title>
        <authorList>
            <consortium name="The Broad Institute Genomics Platform"/>
            <consortium name="The Broad Institute Genome Sequencing Center for Infectious Disease"/>
            <person name="Wu L."/>
            <person name="Ma J."/>
        </authorList>
    </citation>
    <scope>NUCLEOTIDE SEQUENCE [LARGE SCALE GENOMIC DNA]</scope>
    <source>
        <strain evidence="10">ZS-35-S2</strain>
    </source>
</reference>
<dbReference type="SUPFAM" id="SSF103473">
    <property type="entry name" value="MFS general substrate transporter"/>
    <property type="match status" value="1"/>
</dbReference>
<keyword evidence="10" id="KW-1185">Reference proteome</keyword>
<proteinExistence type="predicted"/>
<dbReference type="InterPro" id="IPR010290">
    <property type="entry name" value="TM_effector"/>
</dbReference>
<evidence type="ECO:0000313" key="10">
    <source>
        <dbReference type="Proteomes" id="UP001596203"/>
    </source>
</evidence>
<keyword evidence="4 7" id="KW-0812">Transmembrane</keyword>
<feature type="transmembrane region" description="Helical" evidence="7">
    <location>
        <begin position="237"/>
        <end position="260"/>
    </location>
</feature>
<keyword evidence="5 7" id="KW-1133">Transmembrane helix</keyword>
<dbReference type="Pfam" id="PF05977">
    <property type="entry name" value="MFS_3"/>
    <property type="match status" value="1"/>
</dbReference>
<organism evidence="9 10">
    <name type="scientific">Plantactinospora solaniradicis</name>
    <dbReference type="NCBI Taxonomy" id="1723736"/>
    <lineage>
        <taxon>Bacteria</taxon>
        <taxon>Bacillati</taxon>
        <taxon>Actinomycetota</taxon>
        <taxon>Actinomycetes</taxon>
        <taxon>Micromonosporales</taxon>
        <taxon>Micromonosporaceae</taxon>
        <taxon>Plantactinospora</taxon>
    </lineage>
</organism>
<dbReference type="PANTHER" id="PTHR23513:SF6">
    <property type="entry name" value="MAJOR FACILITATOR SUPERFAMILY ASSOCIATED DOMAIN-CONTAINING PROTEIN"/>
    <property type="match status" value="1"/>
</dbReference>
<feature type="transmembrane region" description="Helical" evidence="7">
    <location>
        <begin position="97"/>
        <end position="116"/>
    </location>
</feature>
<gene>
    <name evidence="9" type="ORF">ACFP2T_33620</name>
</gene>
<keyword evidence="6 7" id="KW-0472">Membrane</keyword>
<evidence type="ECO:0000256" key="5">
    <source>
        <dbReference type="ARBA" id="ARBA00022989"/>
    </source>
</evidence>
<dbReference type="Gene3D" id="1.20.1250.20">
    <property type="entry name" value="MFS general substrate transporter like domains"/>
    <property type="match status" value="1"/>
</dbReference>
<comment type="subcellular location">
    <subcellularLocation>
        <location evidence="1">Cell membrane</location>
        <topology evidence="1">Multi-pass membrane protein</topology>
    </subcellularLocation>
</comment>
<sequence>MTGTLAPPEVPAHRGRRWLPVLLRQAPFRRYWSAQTVSLFGDQISMLALPLLAVLGTGAGPAEMGYLTAAAVIPNLLFSLVVGAWMDRYPHKRRMMVLADLGRALLLAAVPLAYLFDVLTLGQLYVVAFLTGTLAVLFEVAHSTLFVSLVPRKDYVDANALINGSRAMSYVAGPSVGGFLVQVLTAPVALVADAVSYLVSAAFLARIRPTEPAPADGAGLGIGQGLRFVFRSTILRSVLLGTTTLNLFNYMFTALFVLYVTTELRISPGLLGLVIGVGSVGALLGAALTGRLVRRYGIGPTVMLSFVLFPAPLVLVPLADGPTPLIVGALLVSEFLSGFGVMVMDIAVGSLQTAVIPEILLARVTGAKRTVNYGIRPVGALLGGALGAWIGVRPTLWIATVGALAGLLWVLPSPIPKLHDLPEPDEVPAPQR</sequence>
<accession>A0ABW1KH66</accession>
<evidence type="ECO:0000256" key="6">
    <source>
        <dbReference type="ARBA" id="ARBA00023136"/>
    </source>
</evidence>
<dbReference type="PROSITE" id="PS50850">
    <property type="entry name" value="MFS"/>
    <property type="match status" value="1"/>
</dbReference>
<evidence type="ECO:0000256" key="4">
    <source>
        <dbReference type="ARBA" id="ARBA00022692"/>
    </source>
</evidence>
<evidence type="ECO:0000256" key="3">
    <source>
        <dbReference type="ARBA" id="ARBA00022475"/>
    </source>
</evidence>